<evidence type="ECO:0000313" key="1">
    <source>
        <dbReference type="EMBL" id="KAK7849888.1"/>
    </source>
</evidence>
<organism evidence="1 2">
    <name type="scientific">Quercus suber</name>
    <name type="common">Cork oak</name>
    <dbReference type="NCBI Taxonomy" id="58331"/>
    <lineage>
        <taxon>Eukaryota</taxon>
        <taxon>Viridiplantae</taxon>
        <taxon>Streptophyta</taxon>
        <taxon>Embryophyta</taxon>
        <taxon>Tracheophyta</taxon>
        <taxon>Spermatophyta</taxon>
        <taxon>Magnoliopsida</taxon>
        <taxon>eudicotyledons</taxon>
        <taxon>Gunneridae</taxon>
        <taxon>Pentapetalae</taxon>
        <taxon>rosids</taxon>
        <taxon>fabids</taxon>
        <taxon>Fagales</taxon>
        <taxon>Fagaceae</taxon>
        <taxon>Quercus</taxon>
    </lineage>
</organism>
<comment type="caution">
    <text evidence="1">The sequence shown here is derived from an EMBL/GenBank/DDBJ whole genome shotgun (WGS) entry which is preliminary data.</text>
</comment>
<evidence type="ECO:0000313" key="2">
    <source>
        <dbReference type="Proteomes" id="UP000237347"/>
    </source>
</evidence>
<keyword evidence="2" id="KW-1185">Reference proteome</keyword>
<dbReference type="Proteomes" id="UP000237347">
    <property type="component" value="Unassembled WGS sequence"/>
</dbReference>
<sequence>MGYDVLVLTSLIDMCRKNGDVEIAQLVFNMIQEPWLGSFRFFAQTTYLDGGKIIRGCIYSKGLKSNLNLTKPGNFH</sequence>
<proteinExistence type="predicted"/>
<name>A0AAW0LDS9_QUESU</name>
<dbReference type="AlphaFoldDB" id="A0AAW0LDS9"/>
<gene>
    <name evidence="1" type="ORF">CFP56_001988</name>
</gene>
<protein>
    <recommendedName>
        <fullName evidence="3">Pentatricopeptide repeat-containing protein</fullName>
    </recommendedName>
</protein>
<dbReference type="EMBL" id="PKMF04000107">
    <property type="protein sequence ID" value="KAK7849888.1"/>
    <property type="molecule type" value="Genomic_DNA"/>
</dbReference>
<evidence type="ECO:0008006" key="3">
    <source>
        <dbReference type="Google" id="ProtNLM"/>
    </source>
</evidence>
<accession>A0AAW0LDS9</accession>
<reference evidence="1 2" key="1">
    <citation type="journal article" date="2018" name="Sci. Data">
        <title>The draft genome sequence of cork oak.</title>
        <authorList>
            <person name="Ramos A.M."/>
            <person name="Usie A."/>
            <person name="Barbosa P."/>
            <person name="Barros P.M."/>
            <person name="Capote T."/>
            <person name="Chaves I."/>
            <person name="Simoes F."/>
            <person name="Abreu I."/>
            <person name="Carrasquinho I."/>
            <person name="Faro C."/>
            <person name="Guimaraes J.B."/>
            <person name="Mendonca D."/>
            <person name="Nobrega F."/>
            <person name="Rodrigues L."/>
            <person name="Saibo N.J.M."/>
            <person name="Varela M.C."/>
            <person name="Egas C."/>
            <person name="Matos J."/>
            <person name="Miguel C.M."/>
            <person name="Oliveira M.M."/>
            <person name="Ricardo C.P."/>
            <person name="Goncalves S."/>
        </authorList>
    </citation>
    <scope>NUCLEOTIDE SEQUENCE [LARGE SCALE GENOMIC DNA]</scope>
    <source>
        <strain evidence="2">cv. HL8</strain>
    </source>
</reference>